<reference evidence="6 9" key="2">
    <citation type="submission" date="2020-08" db="EMBL/GenBank/DDBJ databases">
        <title>Genomic Encyclopedia of Type Strains, Phase IV (KMG-IV): sequencing the most valuable type-strain genomes for metagenomic binning, comparative biology and taxonomic classification.</title>
        <authorList>
            <person name="Goeker M."/>
        </authorList>
    </citation>
    <scope>NUCLEOTIDE SEQUENCE [LARGE SCALE GENOMIC DNA]</scope>
    <source>
        <strain evidence="6 9">DSM 105434</strain>
    </source>
</reference>
<evidence type="ECO:0000259" key="5">
    <source>
        <dbReference type="PROSITE" id="PS50122"/>
    </source>
</evidence>
<keyword evidence="4" id="KW-0145">Chemotaxis</keyword>
<dbReference type="GO" id="GO:0005737">
    <property type="term" value="C:cytoplasm"/>
    <property type="evidence" value="ECO:0007669"/>
    <property type="project" value="InterPro"/>
</dbReference>
<dbReference type="RefSeq" id="WP_129117811.1">
    <property type="nucleotide sequence ID" value="NZ_BSUI01000013.1"/>
</dbReference>
<dbReference type="InterPro" id="IPR011247">
    <property type="entry name" value="Chemotax_prot-Glu_Me-esterase"/>
</dbReference>
<accession>A0AAJ5JZA0</accession>
<evidence type="ECO:0000313" key="7">
    <source>
        <dbReference type="EMBL" id="TLK30009.1"/>
    </source>
</evidence>
<reference evidence="7 8" key="1">
    <citation type="submission" date="2019-04" db="EMBL/GenBank/DDBJ databases">
        <title>Deinococcus metalilatus MA1002 mutant No.5.</title>
        <authorList>
            <person name="Park W."/>
            <person name="Park C."/>
        </authorList>
    </citation>
    <scope>NUCLEOTIDE SEQUENCE [LARGE SCALE GENOMIC DNA]</scope>
    <source>
        <strain evidence="7 8">MA1002-m5</strain>
    </source>
</reference>
<dbReference type="PANTHER" id="PTHR42872">
    <property type="entry name" value="PROTEIN-GLUTAMATE METHYLESTERASE/PROTEIN-GLUTAMINE GLUTAMINASE"/>
    <property type="match status" value="1"/>
</dbReference>
<dbReference type="CDD" id="cd16433">
    <property type="entry name" value="CheB"/>
    <property type="match status" value="1"/>
</dbReference>
<evidence type="ECO:0000256" key="2">
    <source>
        <dbReference type="ARBA" id="ARBA00039140"/>
    </source>
</evidence>
<dbReference type="EC" id="3.1.1.61" evidence="2"/>
<evidence type="ECO:0000313" key="6">
    <source>
        <dbReference type="EMBL" id="MBB5294586.1"/>
    </source>
</evidence>
<dbReference type="Proteomes" id="UP000308000">
    <property type="component" value="Unassembled WGS sequence"/>
</dbReference>
<dbReference type="SUPFAM" id="SSF52738">
    <property type="entry name" value="Methylesterase CheB, C-terminal domain"/>
    <property type="match status" value="1"/>
</dbReference>
<name>A0AAJ5JZA0_9DEIO</name>
<dbReference type="InterPro" id="IPR000673">
    <property type="entry name" value="Sig_transdc_resp-reg_Me-estase"/>
</dbReference>
<protein>
    <recommendedName>
        <fullName evidence="2">protein-glutamate methylesterase</fullName>
        <ecNumber evidence="2">3.1.1.61</ecNumber>
    </recommendedName>
</protein>
<dbReference type="EMBL" id="JACHFV010000004">
    <property type="protein sequence ID" value="MBB5294586.1"/>
    <property type="molecule type" value="Genomic_DNA"/>
</dbReference>
<dbReference type="GO" id="GO:0006935">
    <property type="term" value="P:chemotaxis"/>
    <property type="evidence" value="ECO:0007669"/>
    <property type="project" value="UniProtKB-UniRule"/>
</dbReference>
<keyword evidence="9" id="KW-1185">Reference proteome</keyword>
<comment type="catalytic activity">
    <reaction evidence="3">
        <text>[protein]-L-glutamate 5-O-methyl ester + H2O = L-glutamyl-[protein] + methanol + H(+)</text>
        <dbReference type="Rhea" id="RHEA:23236"/>
        <dbReference type="Rhea" id="RHEA-COMP:10208"/>
        <dbReference type="Rhea" id="RHEA-COMP:10311"/>
        <dbReference type="ChEBI" id="CHEBI:15377"/>
        <dbReference type="ChEBI" id="CHEBI:15378"/>
        <dbReference type="ChEBI" id="CHEBI:17790"/>
        <dbReference type="ChEBI" id="CHEBI:29973"/>
        <dbReference type="ChEBI" id="CHEBI:82795"/>
        <dbReference type="EC" id="3.1.1.61"/>
    </reaction>
</comment>
<feature type="domain" description="CheB-type methylesterase" evidence="5">
    <location>
        <begin position="1"/>
        <end position="189"/>
    </location>
</feature>
<dbReference type="PROSITE" id="PS50122">
    <property type="entry name" value="CHEB"/>
    <property type="match status" value="1"/>
</dbReference>
<feature type="active site" evidence="4">
    <location>
        <position position="12"/>
    </location>
</feature>
<comment type="caution">
    <text evidence="7">The sequence shown here is derived from an EMBL/GenBank/DDBJ whole genome shotgun (WGS) entry which is preliminary data.</text>
</comment>
<evidence type="ECO:0000256" key="3">
    <source>
        <dbReference type="ARBA" id="ARBA00048267"/>
    </source>
</evidence>
<dbReference type="EMBL" id="VBRC01000003">
    <property type="protein sequence ID" value="TLK30009.1"/>
    <property type="molecule type" value="Genomic_DNA"/>
</dbReference>
<feature type="active site" evidence="4">
    <location>
        <position position="131"/>
    </location>
</feature>
<dbReference type="GO" id="GO:0008984">
    <property type="term" value="F:protein-glutamate methylesterase activity"/>
    <property type="evidence" value="ECO:0007669"/>
    <property type="project" value="UniProtKB-EC"/>
</dbReference>
<organism evidence="7 8">
    <name type="scientific">Deinococcus metallilatus</name>
    <dbReference type="NCBI Taxonomy" id="1211322"/>
    <lineage>
        <taxon>Bacteria</taxon>
        <taxon>Thermotogati</taxon>
        <taxon>Deinococcota</taxon>
        <taxon>Deinococci</taxon>
        <taxon>Deinococcales</taxon>
        <taxon>Deinococcaceae</taxon>
        <taxon>Deinococcus</taxon>
    </lineage>
</organism>
<dbReference type="Proteomes" id="UP000536909">
    <property type="component" value="Unassembled WGS sequence"/>
</dbReference>
<dbReference type="InterPro" id="IPR035909">
    <property type="entry name" value="CheB_C"/>
</dbReference>
<sequence>MEAPHVVVIGGSAGALRGLLDIVRHLPLDFPAAVLVVIHLSPDYPSRLPRLLNDAGPLEARNAQSGEAAEPGRIYVAPPDHHLLLQRGKLRVSRGPRENRARPSIDVLFRSAAYASGPGVTGVLLSGMLDDGTSGLWAIKHLGGYAIVQHPEEAEFPSMPLSAVQRVEVDDILPAREIGPRLAQQVGRAAAQGTGGHRERKAMNEQDRHRLEVELGVASEDNAFEGGVLNPGPMSTFTCPECHGAMVKIQEGRTLRFRCHTGHAFTSAALLSELRESVEATLWSSVRALDENVMLLEHLAKHFAEAGEPIQGEVFRREAAQARERSRTVRGVALQAGEHQEELLRAARGAELKDEMEEQAG</sequence>
<proteinExistence type="predicted"/>
<dbReference type="AlphaFoldDB" id="A0AAJ5JZA0"/>
<dbReference type="GO" id="GO:0000156">
    <property type="term" value="F:phosphorelay response regulator activity"/>
    <property type="evidence" value="ECO:0007669"/>
    <property type="project" value="InterPro"/>
</dbReference>
<evidence type="ECO:0000256" key="1">
    <source>
        <dbReference type="ARBA" id="ARBA00022801"/>
    </source>
</evidence>
<evidence type="ECO:0000313" key="8">
    <source>
        <dbReference type="Proteomes" id="UP000308000"/>
    </source>
</evidence>
<keyword evidence="1 4" id="KW-0378">Hydrolase</keyword>
<gene>
    <name evidence="7" type="ORF">FCS05_05600</name>
    <name evidence="6" type="ORF">HNQ10_001400</name>
</gene>
<dbReference type="Gene3D" id="3.40.50.180">
    <property type="entry name" value="Methylesterase CheB, C-terminal domain"/>
    <property type="match status" value="1"/>
</dbReference>
<dbReference type="Pfam" id="PF01339">
    <property type="entry name" value="CheB_methylest"/>
    <property type="match status" value="1"/>
</dbReference>
<feature type="active site" evidence="4">
    <location>
        <position position="39"/>
    </location>
</feature>
<evidence type="ECO:0000313" key="9">
    <source>
        <dbReference type="Proteomes" id="UP000536909"/>
    </source>
</evidence>
<dbReference type="PIRSF" id="PIRSF036461">
    <property type="entry name" value="Chmtx_methlestr"/>
    <property type="match status" value="1"/>
</dbReference>
<dbReference type="PANTHER" id="PTHR42872:SF6">
    <property type="entry name" value="PROTEIN-GLUTAMATE METHYLESTERASE_PROTEIN-GLUTAMINE GLUTAMINASE"/>
    <property type="match status" value="1"/>
</dbReference>
<evidence type="ECO:0000256" key="4">
    <source>
        <dbReference type="PROSITE-ProRule" id="PRU00050"/>
    </source>
</evidence>